<reference evidence="5 6" key="1">
    <citation type="submission" date="2023-01" db="EMBL/GenBank/DDBJ databases">
        <title>Analysis of 21 Apiospora genomes using comparative genomics revels a genus with tremendous synthesis potential of carbohydrate active enzymes and secondary metabolites.</title>
        <authorList>
            <person name="Sorensen T."/>
        </authorList>
    </citation>
    <scope>NUCLEOTIDE SEQUENCE [LARGE SCALE GENOMIC DNA]</scope>
    <source>
        <strain evidence="5 6">CBS 24483</strain>
    </source>
</reference>
<sequence>MTSPNAGHLCAAGAAAVVGSSLAAYIIRLILSNKTVGPRHAQLFLRLQQAVAKVPGLYKLAANRRLALAVPLWCDSALKLIQTLTGRYNWLKGFVLRSLSVSVTVPAHDSLSANIQQWITQVEQPKHQYYTFTATAGGGYMSNPKTSHAQPMPNNPDGRITLRPVYKDVQFWDGWRPFWFIRRTARTAQDNTNTEDSSTTIMTLGYSTAPIMKFFDACQKLAEESHPSTKGAPVIYVYHPYADEFASQRGGGLALWGPGQRKTMRRLESVYIDETVKEELVKKVGRYVNPLRSQMYSACSVPRRLGFLFHGPPGTGKTSLSLALAGKFGLPLYILDVPDVKSDTHLKVLFNSLPPNCFVLLEDIDCVGSKRVAKEEEESQKRMQQLHPGLQRPEAGVTLSGLLNVLDGPDSVDGRILLMSSNHPEQLDPALIRPGRVDQKIYLGYISQACAETMFCRIYTKFREALRQIRQREEENEEERMNGNGNLRMHAAAFGSRIPPGTFTPAELQVYIFDHEESPCAALEDLDDWVKEKVGNTQEALN</sequence>
<dbReference type="InterPro" id="IPR050747">
    <property type="entry name" value="Mitochondrial_chaperone_BCS1"/>
</dbReference>
<dbReference type="SMART" id="SM00382">
    <property type="entry name" value="AAA"/>
    <property type="match status" value="1"/>
</dbReference>
<organism evidence="5 6">
    <name type="scientific">Apiospora aurea</name>
    <dbReference type="NCBI Taxonomy" id="335848"/>
    <lineage>
        <taxon>Eukaryota</taxon>
        <taxon>Fungi</taxon>
        <taxon>Dikarya</taxon>
        <taxon>Ascomycota</taxon>
        <taxon>Pezizomycotina</taxon>
        <taxon>Sordariomycetes</taxon>
        <taxon>Xylariomycetidae</taxon>
        <taxon>Amphisphaeriales</taxon>
        <taxon>Apiosporaceae</taxon>
        <taxon>Apiospora</taxon>
    </lineage>
</organism>
<keyword evidence="3" id="KW-0496">Mitochondrion</keyword>
<comment type="similarity">
    <text evidence="2">Belongs to the AAA ATPase family. BCS1 subfamily.</text>
</comment>
<proteinExistence type="inferred from homology"/>
<evidence type="ECO:0000313" key="6">
    <source>
        <dbReference type="Proteomes" id="UP001391051"/>
    </source>
</evidence>
<dbReference type="Proteomes" id="UP001391051">
    <property type="component" value="Unassembled WGS sequence"/>
</dbReference>
<keyword evidence="3" id="KW-0999">Mitochondrion inner membrane</keyword>
<evidence type="ECO:0000256" key="1">
    <source>
        <dbReference type="ARBA" id="ARBA00004434"/>
    </source>
</evidence>
<dbReference type="Pfam" id="PF08740">
    <property type="entry name" value="BCS1_N"/>
    <property type="match status" value="1"/>
</dbReference>
<accession>A0ABR1PU74</accession>
<gene>
    <name evidence="5" type="ORF">PG986_014512</name>
</gene>
<dbReference type="InterPro" id="IPR014851">
    <property type="entry name" value="BCS1_N"/>
</dbReference>
<evidence type="ECO:0000256" key="2">
    <source>
        <dbReference type="ARBA" id="ARBA00007448"/>
    </source>
</evidence>
<comment type="subcellular location">
    <subcellularLocation>
        <location evidence="1">Mitochondrion inner membrane</location>
        <topology evidence="1">Single-pass membrane protein</topology>
    </subcellularLocation>
</comment>
<dbReference type="SUPFAM" id="SSF52540">
    <property type="entry name" value="P-loop containing nucleoside triphosphate hydrolases"/>
    <property type="match status" value="1"/>
</dbReference>
<dbReference type="RefSeq" id="XP_066692972.1">
    <property type="nucleotide sequence ID" value="XM_066850734.1"/>
</dbReference>
<evidence type="ECO:0000313" key="5">
    <source>
        <dbReference type="EMBL" id="KAK7937644.1"/>
    </source>
</evidence>
<keyword evidence="6" id="KW-1185">Reference proteome</keyword>
<protein>
    <recommendedName>
        <fullName evidence="4">AAA+ ATPase domain-containing protein</fullName>
    </recommendedName>
</protein>
<dbReference type="Pfam" id="PF00004">
    <property type="entry name" value="AAA"/>
    <property type="match status" value="1"/>
</dbReference>
<dbReference type="Gene3D" id="3.40.50.300">
    <property type="entry name" value="P-loop containing nucleotide triphosphate hydrolases"/>
    <property type="match status" value="1"/>
</dbReference>
<name>A0ABR1PU74_9PEZI</name>
<evidence type="ECO:0000256" key="3">
    <source>
        <dbReference type="ARBA" id="ARBA00022792"/>
    </source>
</evidence>
<dbReference type="EMBL" id="JAQQWE010000010">
    <property type="protein sequence ID" value="KAK7937644.1"/>
    <property type="molecule type" value="Genomic_DNA"/>
</dbReference>
<evidence type="ECO:0000259" key="4">
    <source>
        <dbReference type="SMART" id="SM00382"/>
    </source>
</evidence>
<keyword evidence="3" id="KW-0472">Membrane</keyword>
<comment type="caution">
    <text evidence="5">The sequence shown here is derived from an EMBL/GenBank/DDBJ whole genome shotgun (WGS) entry which is preliminary data.</text>
</comment>
<dbReference type="InterPro" id="IPR027417">
    <property type="entry name" value="P-loop_NTPase"/>
</dbReference>
<dbReference type="InterPro" id="IPR003593">
    <property type="entry name" value="AAA+_ATPase"/>
</dbReference>
<dbReference type="GeneID" id="92083796"/>
<dbReference type="InterPro" id="IPR003959">
    <property type="entry name" value="ATPase_AAA_core"/>
</dbReference>
<dbReference type="PANTHER" id="PTHR23070">
    <property type="entry name" value="BCS1 AAA-TYPE ATPASE"/>
    <property type="match status" value="1"/>
</dbReference>
<feature type="domain" description="AAA+ ATPase" evidence="4">
    <location>
        <begin position="303"/>
        <end position="447"/>
    </location>
</feature>